<evidence type="ECO:0000256" key="5">
    <source>
        <dbReference type="ARBA" id="ARBA00022985"/>
    </source>
</evidence>
<dbReference type="InterPro" id="IPR050256">
    <property type="entry name" value="Glycosyltransferase_2"/>
</dbReference>
<dbReference type="EMBL" id="QTJX01000001">
    <property type="protein sequence ID" value="RDY61226.1"/>
    <property type="molecule type" value="Genomic_DNA"/>
</dbReference>
<dbReference type="InterPro" id="IPR001173">
    <property type="entry name" value="Glyco_trans_2-like"/>
</dbReference>
<dbReference type="SUPFAM" id="SSF53448">
    <property type="entry name" value="Nucleotide-diphospho-sugar transferases"/>
    <property type="match status" value="1"/>
</dbReference>
<evidence type="ECO:0000256" key="6">
    <source>
        <dbReference type="ARBA" id="ARBA00022989"/>
    </source>
</evidence>
<dbReference type="PANTHER" id="PTHR48090">
    <property type="entry name" value="UNDECAPRENYL-PHOSPHATE 4-DEOXY-4-FORMAMIDO-L-ARABINOSE TRANSFERASE-RELATED"/>
    <property type="match status" value="1"/>
</dbReference>
<dbReference type="GO" id="GO:0009103">
    <property type="term" value="P:lipopolysaccharide biosynthetic process"/>
    <property type="evidence" value="ECO:0007669"/>
    <property type="project" value="UniProtKB-KW"/>
</dbReference>
<keyword evidence="11" id="KW-1185">Reference proteome</keyword>
<evidence type="ECO:0000256" key="4">
    <source>
        <dbReference type="ARBA" id="ARBA00022692"/>
    </source>
</evidence>
<keyword evidence="6 8" id="KW-1133">Transmembrane helix</keyword>
<keyword evidence="2" id="KW-0328">Glycosyltransferase</keyword>
<comment type="caution">
    <text evidence="10">The sequence shown here is derived from an EMBL/GenBank/DDBJ whole genome shotgun (WGS) entry which is preliminary data.</text>
</comment>
<gene>
    <name evidence="10" type="ORF">DX873_03395</name>
</gene>
<name>A0A371JTX0_9FLAO</name>
<keyword evidence="5" id="KW-0448">Lipopolysaccharide biosynthesis</keyword>
<dbReference type="CDD" id="cd04187">
    <property type="entry name" value="DPM1_like_bac"/>
    <property type="match status" value="1"/>
</dbReference>
<feature type="transmembrane region" description="Helical" evidence="8">
    <location>
        <begin position="274"/>
        <end position="298"/>
    </location>
</feature>
<accession>A0A371JTX0</accession>
<dbReference type="InterPro" id="IPR029044">
    <property type="entry name" value="Nucleotide-diphossugar_trans"/>
</dbReference>
<evidence type="ECO:0000256" key="1">
    <source>
        <dbReference type="ARBA" id="ARBA00022475"/>
    </source>
</evidence>
<keyword evidence="7 8" id="KW-0472">Membrane</keyword>
<evidence type="ECO:0000256" key="8">
    <source>
        <dbReference type="SAM" id="Phobius"/>
    </source>
</evidence>
<protein>
    <submittedName>
        <fullName evidence="10">Glycosyltransferase</fullName>
    </submittedName>
</protein>
<reference evidence="10 11" key="1">
    <citation type="submission" date="2018-08" db="EMBL/GenBank/DDBJ databases">
        <title>Muricauda nanhaiensis sp. nov., isolated from seawater of the South China Sea.</title>
        <authorList>
            <person name="Dang Y."/>
        </authorList>
    </citation>
    <scope>NUCLEOTIDE SEQUENCE [LARGE SCALE GENOMIC DNA]</scope>
    <source>
        <strain evidence="10 11">SM1704</strain>
    </source>
</reference>
<evidence type="ECO:0000313" key="10">
    <source>
        <dbReference type="EMBL" id="RDY61226.1"/>
    </source>
</evidence>
<sequence>MQISIVIPLLNEQESLKELHDWIVKVMQSNHFLYEIIFIDDGSTDHSWETISELSKSNANIKAIRFLKNYGKSQALHAGFKAAQGEVVITMDADLQDNPEEIPELYQMIMEGGQHVVSGWKKKRYDSVITKNIPSKLFNWAARKTSGVKLNDFNCGLKAFNKEVIKNIEVSGEMHRYIPVLAKNAGFSKITEKVVQHQARKYGSTKFGAERFINGFLDLITIWFVSKFGRQPMHLFGALGVVMFIVGFGFSLYLGIDKLFLNPTGRLITERPQFFIALTAMIIGTQLFLAGFLGEIMVRSRKNDTRYSISNKINL</sequence>
<dbReference type="OrthoDB" id="9807778at2"/>
<dbReference type="GO" id="GO:0005886">
    <property type="term" value="C:plasma membrane"/>
    <property type="evidence" value="ECO:0007669"/>
    <property type="project" value="TreeGrafter"/>
</dbReference>
<keyword evidence="3 10" id="KW-0808">Transferase</keyword>
<feature type="domain" description="Glycosyltransferase 2-like" evidence="9">
    <location>
        <begin position="4"/>
        <end position="166"/>
    </location>
</feature>
<keyword evidence="4 8" id="KW-0812">Transmembrane</keyword>
<dbReference type="Gene3D" id="3.90.550.10">
    <property type="entry name" value="Spore Coat Polysaccharide Biosynthesis Protein SpsA, Chain A"/>
    <property type="match status" value="1"/>
</dbReference>
<dbReference type="AlphaFoldDB" id="A0A371JTX0"/>
<dbReference type="PANTHER" id="PTHR48090:SF3">
    <property type="entry name" value="UNDECAPRENYL-PHOSPHATE 4-DEOXY-4-FORMAMIDO-L-ARABINOSE TRANSFERASE"/>
    <property type="match status" value="1"/>
</dbReference>
<evidence type="ECO:0000256" key="2">
    <source>
        <dbReference type="ARBA" id="ARBA00022676"/>
    </source>
</evidence>
<evidence type="ECO:0000259" key="9">
    <source>
        <dbReference type="Pfam" id="PF00535"/>
    </source>
</evidence>
<dbReference type="Proteomes" id="UP000261828">
    <property type="component" value="Unassembled WGS sequence"/>
</dbReference>
<feature type="transmembrane region" description="Helical" evidence="8">
    <location>
        <begin position="235"/>
        <end position="254"/>
    </location>
</feature>
<proteinExistence type="predicted"/>
<evidence type="ECO:0000256" key="7">
    <source>
        <dbReference type="ARBA" id="ARBA00023136"/>
    </source>
</evidence>
<evidence type="ECO:0000256" key="3">
    <source>
        <dbReference type="ARBA" id="ARBA00022679"/>
    </source>
</evidence>
<dbReference type="RefSeq" id="WP_116183110.1">
    <property type="nucleotide sequence ID" value="NZ_QTJX01000001.1"/>
</dbReference>
<dbReference type="Pfam" id="PF00535">
    <property type="entry name" value="Glycos_transf_2"/>
    <property type="match status" value="1"/>
</dbReference>
<organism evidence="10 11">
    <name type="scientific">Flagellimonas nanhaiensis</name>
    <dbReference type="NCBI Taxonomy" id="2292706"/>
    <lineage>
        <taxon>Bacteria</taxon>
        <taxon>Pseudomonadati</taxon>
        <taxon>Bacteroidota</taxon>
        <taxon>Flavobacteriia</taxon>
        <taxon>Flavobacteriales</taxon>
        <taxon>Flavobacteriaceae</taxon>
        <taxon>Flagellimonas</taxon>
    </lineage>
</organism>
<dbReference type="GO" id="GO:0099621">
    <property type="term" value="F:undecaprenyl-phosphate 4-deoxy-4-formamido-L-arabinose transferase activity"/>
    <property type="evidence" value="ECO:0007669"/>
    <property type="project" value="TreeGrafter"/>
</dbReference>
<evidence type="ECO:0000313" key="11">
    <source>
        <dbReference type="Proteomes" id="UP000261828"/>
    </source>
</evidence>
<keyword evidence="1" id="KW-1003">Cell membrane</keyword>